<dbReference type="OrthoDB" id="6433782at2759"/>
<comment type="function">
    <text evidence="8">Fibrinolytic activity; shows preferential cleavage of Arg-Gly bonds in all three fibrinogen chains. Contact with the caterpillars causes severe bleeding, due the anticoagulant effect of the protein.</text>
</comment>
<evidence type="ECO:0000256" key="2">
    <source>
        <dbReference type="ARBA" id="ARBA00022656"/>
    </source>
</evidence>
<reference evidence="12 13" key="1">
    <citation type="submission" date="2020-04" db="EMBL/GenBank/DDBJ databases">
        <authorList>
            <person name="Wallbank WR R."/>
            <person name="Pardo Diaz C."/>
            <person name="Kozak K."/>
            <person name="Martin S."/>
            <person name="Jiggins C."/>
            <person name="Moest M."/>
            <person name="Warren A I."/>
            <person name="Byers J.R.P. K."/>
            <person name="Montejo-Kovacevich G."/>
            <person name="Yen C E."/>
        </authorList>
    </citation>
    <scope>NUCLEOTIDE SEQUENCE [LARGE SCALE GENOMIC DNA]</scope>
</reference>
<dbReference type="Proteomes" id="UP000494256">
    <property type="component" value="Unassembled WGS sequence"/>
</dbReference>
<comment type="subcellular location">
    <subcellularLocation>
        <location evidence="1">Secreted</location>
        <location evidence="1">Extracellular space</location>
    </subcellularLocation>
</comment>
<evidence type="ECO:0000256" key="1">
    <source>
        <dbReference type="ARBA" id="ARBA00004239"/>
    </source>
</evidence>
<dbReference type="GO" id="GO:0004252">
    <property type="term" value="F:serine-type endopeptidase activity"/>
    <property type="evidence" value="ECO:0007669"/>
    <property type="project" value="InterPro"/>
</dbReference>
<feature type="chain" id="PRO_5035863359" description="Peptidase S1 domain-containing protein" evidence="10">
    <location>
        <begin position="22"/>
        <end position="225"/>
    </location>
</feature>
<evidence type="ECO:0000256" key="3">
    <source>
        <dbReference type="ARBA" id="ARBA00022670"/>
    </source>
</evidence>
<dbReference type="AlphaFoldDB" id="A0A8S0YNT0"/>
<evidence type="ECO:0000256" key="10">
    <source>
        <dbReference type="SAM" id="SignalP"/>
    </source>
</evidence>
<evidence type="ECO:0000256" key="8">
    <source>
        <dbReference type="ARBA" id="ARBA00055534"/>
    </source>
</evidence>
<protein>
    <recommendedName>
        <fullName evidence="11">Peptidase S1 domain-containing protein</fullName>
    </recommendedName>
</protein>
<sequence>MWTSMKLFGFVIHLVFSSVESYDLSSILNLGGLLLPSERTTKPYTDRIVGGHNASIEDFPYQVNLVVNKSYFCGGIILSEKYVMTAGHCAQKVDPSTVVLRAGSSFRGNGTVIPVSKVTPHPQYDDPAFDKDVAVIKTTNPIEFNDVIKPIKLPPKGRPMEAKSKILVSGWGKAKGDSGGAATQDGMAVGIVSFGRGCAYPFSPSVFADIAAPAIRDFITEQTGL</sequence>
<evidence type="ECO:0000256" key="7">
    <source>
        <dbReference type="ARBA" id="ARBA00023240"/>
    </source>
</evidence>
<dbReference type="PROSITE" id="PS00134">
    <property type="entry name" value="TRYPSIN_HIS"/>
    <property type="match status" value="1"/>
</dbReference>
<name>A0A8S0YNT0_ARCPL</name>
<dbReference type="Gene3D" id="2.40.10.10">
    <property type="entry name" value="Trypsin-like serine proteases"/>
    <property type="match status" value="2"/>
</dbReference>
<dbReference type="PANTHER" id="PTHR24276:SF91">
    <property type="entry name" value="AT26814P-RELATED"/>
    <property type="match status" value="1"/>
</dbReference>
<evidence type="ECO:0000313" key="13">
    <source>
        <dbReference type="Proteomes" id="UP000494256"/>
    </source>
</evidence>
<feature type="signal peptide" evidence="10">
    <location>
        <begin position="1"/>
        <end position="21"/>
    </location>
</feature>
<dbReference type="Pfam" id="PF00089">
    <property type="entry name" value="Trypsin"/>
    <property type="match status" value="2"/>
</dbReference>
<dbReference type="PANTHER" id="PTHR24276">
    <property type="entry name" value="POLYSERASE-RELATED"/>
    <property type="match status" value="1"/>
</dbReference>
<organism evidence="12 13">
    <name type="scientific">Arctia plantaginis</name>
    <name type="common">Wood tiger moth</name>
    <name type="synonym">Phalaena plantaginis</name>
    <dbReference type="NCBI Taxonomy" id="874455"/>
    <lineage>
        <taxon>Eukaryota</taxon>
        <taxon>Metazoa</taxon>
        <taxon>Ecdysozoa</taxon>
        <taxon>Arthropoda</taxon>
        <taxon>Hexapoda</taxon>
        <taxon>Insecta</taxon>
        <taxon>Pterygota</taxon>
        <taxon>Neoptera</taxon>
        <taxon>Endopterygota</taxon>
        <taxon>Lepidoptera</taxon>
        <taxon>Glossata</taxon>
        <taxon>Ditrysia</taxon>
        <taxon>Noctuoidea</taxon>
        <taxon>Erebidae</taxon>
        <taxon>Arctiinae</taxon>
        <taxon>Arctia</taxon>
    </lineage>
</organism>
<dbReference type="CDD" id="cd00190">
    <property type="entry name" value="Tryp_SPc"/>
    <property type="match status" value="1"/>
</dbReference>
<dbReference type="InterPro" id="IPR018114">
    <property type="entry name" value="TRYPSIN_HIS"/>
</dbReference>
<keyword evidence="10" id="KW-0732">Signal</keyword>
<dbReference type="FunFam" id="2.40.10.10:FF:000068">
    <property type="entry name" value="transmembrane protease serine 2"/>
    <property type="match status" value="1"/>
</dbReference>
<evidence type="ECO:0000256" key="9">
    <source>
        <dbReference type="ARBA" id="ARBA00084094"/>
    </source>
</evidence>
<keyword evidence="5" id="KW-0720">Serine protease</keyword>
<dbReference type="InterPro" id="IPR043504">
    <property type="entry name" value="Peptidase_S1_PA_chymotrypsin"/>
</dbReference>
<dbReference type="SUPFAM" id="SSF50494">
    <property type="entry name" value="Trypsin-like serine proteases"/>
    <property type="match status" value="1"/>
</dbReference>
<dbReference type="InterPro" id="IPR009003">
    <property type="entry name" value="Peptidase_S1_PA"/>
</dbReference>
<feature type="domain" description="Peptidase S1" evidence="11">
    <location>
        <begin position="48"/>
        <end position="224"/>
    </location>
</feature>
<keyword evidence="2" id="KW-0800">Toxin</keyword>
<dbReference type="InterPro" id="IPR050430">
    <property type="entry name" value="Peptidase_S1"/>
</dbReference>
<gene>
    <name evidence="12" type="ORF">APLA_LOCUS488</name>
</gene>
<evidence type="ECO:0000259" key="11">
    <source>
        <dbReference type="PROSITE" id="PS50240"/>
    </source>
</evidence>
<keyword evidence="3" id="KW-0645">Protease</keyword>
<dbReference type="InterPro" id="IPR001254">
    <property type="entry name" value="Trypsin_dom"/>
</dbReference>
<dbReference type="GO" id="GO:0005576">
    <property type="term" value="C:extracellular region"/>
    <property type="evidence" value="ECO:0007669"/>
    <property type="project" value="UniProtKB-SubCell"/>
</dbReference>
<proteinExistence type="predicted"/>
<dbReference type="EMBL" id="CADEBD010000041">
    <property type="protein sequence ID" value="CAB3220809.1"/>
    <property type="molecule type" value="Genomic_DNA"/>
</dbReference>
<dbReference type="GO" id="GO:0006508">
    <property type="term" value="P:proteolysis"/>
    <property type="evidence" value="ECO:0007669"/>
    <property type="project" value="UniProtKB-KW"/>
</dbReference>
<keyword evidence="7" id="KW-1199">Hemostasis impairing toxin</keyword>
<dbReference type="PROSITE" id="PS50240">
    <property type="entry name" value="TRYPSIN_DOM"/>
    <property type="match status" value="1"/>
</dbReference>
<keyword evidence="4" id="KW-0378">Hydrolase</keyword>
<keyword evidence="6" id="KW-1015">Disulfide bond</keyword>
<comment type="caution">
    <text evidence="12">The sequence shown here is derived from an EMBL/GenBank/DDBJ whole genome shotgun (WGS) entry which is preliminary data.</text>
</comment>
<accession>A0A8S0YNT0</accession>
<evidence type="ECO:0000256" key="5">
    <source>
        <dbReference type="ARBA" id="ARBA00022825"/>
    </source>
</evidence>
<keyword evidence="9" id="KW-1205">Fibrinolytic toxin</keyword>
<evidence type="ECO:0000313" key="12">
    <source>
        <dbReference type="EMBL" id="CAB3220809.1"/>
    </source>
</evidence>
<evidence type="ECO:0000256" key="4">
    <source>
        <dbReference type="ARBA" id="ARBA00022801"/>
    </source>
</evidence>
<dbReference type="GO" id="GO:0090729">
    <property type="term" value="F:toxin activity"/>
    <property type="evidence" value="ECO:0007669"/>
    <property type="project" value="UniProtKB-KW"/>
</dbReference>
<evidence type="ECO:0000256" key="6">
    <source>
        <dbReference type="ARBA" id="ARBA00023157"/>
    </source>
</evidence>
<dbReference type="SMART" id="SM00020">
    <property type="entry name" value="Tryp_SPc"/>
    <property type="match status" value="1"/>
</dbReference>